<dbReference type="EMBL" id="CH474033">
    <property type="protein sequence ID" value="EDL99849.1"/>
    <property type="molecule type" value="Genomic_DNA"/>
</dbReference>
<evidence type="ECO:0000313" key="3">
    <source>
        <dbReference type="Proteomes" id="UP000234681"/>
    </source>
</evidence>
<reference evidence="2 3" key="1">
    <citation type="submission" date="2005-09" db="EMBL/GenBank/DDBJ databases">
        <authorList>
            <person name="Mural R.J."/>
            <person name="Li P.W."/>
            <person name="Adams M.D."/>
            <person name="Amanatides P.G."/>
            <person name="Baden-Tillson H."/>
            <person name="Barnstead M."/>
            <person name="Chin S.H."/>
            <person name="Dew I."/>
            <person name="Evans C.A."/>
            <person name="Ferriera S."/>
            <person name="Flanigan M."/>
            <person name="Fosler C."/>
            <person name="Glodek A."/>
            <person name="Gu Z."/>
            <person name="Holt R.A."/>
            <person name="Jennings D."/>
            <person name="Kraft C.L."/>
            <person name="Lu F."/>
            <person name="Nguyen T."/>
            <person name="Nusskern D.R."/>
            <person name="Pfannkoch C.M."/>
            <person name="Sitter C."/>
            <person name="Sutton G.G."/>
            <person name="Venter J.C."/>
            <person name="Wang Z."/>
            <person name="Woodage T."/>
            <person name="Zheng X.H."/>
            <person name="Zhong F."/>
        </authorList>
    </citation>
    <scope>NUCLEOTIDE SEQUENCE [LARGE SCALE GENOMIC DNA]</scope>
    <source>
        <strain>BN</strain>
        <strain evidence="3">Sprague-Dawley</strain>
    </source>
</reference>
<name>A6KB16_RAT</name>
<dbReference type="AlphaFoldDB" id="A6KB16"/>
<gene>
    <name evidence="2" type="ORF">rCG_22976</name>
</gene>
<evidence type="ECO:0000313" key="2">
    <source>
        <dbReference type="EMBL" id="EDL99849.1"/>
    </source>
</evidence>
<dbReference type="Proteomes" id="UP000234681">
    <property type="component" value="Chromosome 1"/>
</dbReference>
<proteinExistence type="predicted"/>
<sequence length="102" mass="10331">MGSRAPCGFSTPPGISHSWPSSQPWEEAGNPARRAVGNTEAAALHRSCLAFSLPAAIASFHPPAPPQLEACAAVAAAAGGGRKWVLDPPGPGHLADGHTHPL</sequence>
<accession>A6KB16</accession>
<evidence type="ECO:0000256" key="1">
    <source>
        <dbReference type="SAM" id="MobiDB-lite"/>
    </source>
</evidence>
<feature type="region of interest" description="Disordered" evidence="1">
    <location>
        <begin position="1"/>
        <end position="33"/>
    </location>
</feature>
<protein>
    <submittedName>
        <fullName evidence="2">RCG22976</fullName>
    </submittedName>
</protein>
<organism evidence="2 3">
    <name type="scientific">Rattus norvegicus</name>
    <name type="common">Rat</name>
    <dbReference type="NCBI Taxonomy" id="10116"/>
    <lineage>
        <taxon>Eukaryota</taxon>
        <taxon>Metazoa</taxon>
        <taxon>Chordata</taxon>
        <taxon>Craniata</taxon>
        <taxon>Vertebrata</taxon>
        <taxon>Euteleostomi</taxon>
        <taxon>Mammalia</taxon>
        <taxon>Eutheria</taxon>
        <taxon>Euarchontoglires</taxon>
        <taxon>Glires</taxon>
        <taxon>Rodentia</taxon>
        <taxon>Myomorpha</taxon>
        <taxon>Muroidea</taxon>
        <taxon>Muridae</taxon>
        <taxon>Murinae</taxon>
        <taxon>Rattus</taxon>
    </lineage>
</organism>